<reference evidence="6" key="1">
    <citation type="journal article" date="2021" name="Syst. Appl. Microbiol.">
        <title>Roseomonas hellenica sp. nov., isolated from roots of wild-growing Alkanna tinctoria.</title>
        <authorList>
            <person name="Rat A."/>
            <person name="Naranjo H.D."/>
            <person name="Lebbe L."/>
            <person name="Cnockaert M."/>
            <person name="Krigas N."/>
            <person name="Grigoriadou K."/>
            <person name="Maloupa E."/>
            <person name="Willems A."/>
        </authorList>
    </citation>
    <scope>NUCLEOTIDE SEQUENCE [LARGE SCALE GENOMIC DNA]</scope>
    <source>
        <strain evidence="6">LMG 31523</strain>
    </source>
</reference>
<dbReference type="Gene3D" id="3.30.465.10">
    <property type="match status" value="1"/>
</dbReference>
<dbReference type="Proteomes" id="UP001196870">
    <property type="component" value="Unassembled WGS sequence"/>
</dbReference>
<feature type="domain" description="FAD-binding PCMH-type" evidence="4">
    <location>
        <begin position="1"/>
        <end position="174"/>
    </location>
</feature>
<protein>
    <submittedName>
        <fullName evidence="5">Carbon monoxide dehydrogenase</fullName>
    </submittedName>
</protein>
<keyword evidence="3" id="KW-0560">Oxidoreductase</keyword>
<evidence type="ECO:0000256" key="1">
    <source>
        <dbReference type="ARBA" id="ARBA00022630"/>
    </source>
</evidence>
<organism evidence="5 6">
    <name type="scientific">Plastoroseomonas hellenica</name>
    <dbReference type="NCBI Taxonomy" id="2687306"/>
    <lineage>
        <taxon>Bacteria</taxon>
        <taxon>Pseudomonadati</taxon>
        <taxon>Pseudomonadota</taxon>
        <taxon>Alphaproteobacteria</taxon>
        <taxon>Acetobacterales</taxon>
        <taxon>Acetobacteraceae</taxon>
        <taxon>Plastoroseomonas</taxon>
    </lineage>
</organism>
<dbReference type="Gene3D" id="3.30.43.10">
    <property type="entry name" value="Uridine Diphospho-n-acetylenolpyruvylglucosamine Reductase, domain 2"/>
    <property type="match status" value="1"/>
</dbReference>
<dbReference type="RefSeq" id="WP_211851905.1">
    <property type="nucleotide sequence ID" value="NZ_JAAGBB010000007.1"/>
</dbReference>
<evidence type="ECO:0000313" key="5">
    <source>
        <dbReference type="EMBL" id="MBR0664311.1"/>
    </source>
</evidence>
<dbReference type="InterPro" id="IPR016167">
    <property type="entry name" value="FAD-bd_PCMH_sub1"/>
</dbReference>
<dbReference type="Pfam" id="PF00941">
    <property type="entry name" value="FAD_binding_5"/>
    <property type="match status" value="1"/>
</dbReference>
<gene>
    <name evidence="5" type="ORF">GXW71_08075</name>
</gene>
<evidence type="ECO:0000313" key="6">
    <source>
        <dbReference type="Proteomes" id="UP001196870"/>
    </source>
</evidence>
<evidence type="ECO:0000256" key="2">
    <source>
        <dbReference type="ARBA" id="ARBA00022827"/>
    </source>
</evidence>
<name>A0ABS5EVH6_9PROT</name>
<keyword evidence="2" id="KW-0274">FAD</keyword>
<dbReference type="InterPro" id="IPR002346">
    <property type="entry name" value="Mopterin_DH_FAD-bd"/>
</dbReference>
<dbReference type="PROSITE" id="PS51387">
    <property type="entry name" value="FAD_PCMH"/>
    <property type="match status" value="1"/>
</dbReference>
<dbReference type="InterPro" id="IPR036318">
    <property type="entry name" value="FAD-bd_PCMH-like_sf"/>
</dbReference>
<dbReference type="InterPro" id="IPR051312">
    <property type="entry name" value="Diverse_Substr_Oxidored"/>
</dbReference>
<evidence type="ECO:0000256" key="3">
    <source>
        <dbReference type="ARBA" id="ARBA00023002"/>
    </source>
</evidence>
<dbReference type="PANTHER" id="PTHR42659">
    <property type="entry name" value="XANTHINE DEHYDROGENASE SUBUNIT C-RELATED"/>
    <property type="match status" value="1"/>
</dbReference>
<accession>A0ABS5EVH6</accession>
<keyword evidence="1" id="KW-0285">Flavoprotein</keyword>
<evidence type="ECO:0000259" key="4">
    <source>
        <dbReference type="PROSITE" id="PS51387"/>
    </source>
</evidence>
<sequence length="267" mass="28015">MKPAPFGYARPGDWPEALSLLRDGARPLAGGQSLGPMLNLRLAQPATVIDLRHLPGFAGVAVQDGYCRIGAGTSHAEIEDGAIPGRLGAILAGVARRIAYRAVRNRGTIGGSLAHADPAADWVAVLPCFDGAAIALGASGERRIPLADFVLGLMETALRPDEVLRAIELPVLPPEARWGHWKFCRKPGEFSKATACVLAVPGEPPRAVLAALDMPPLVIADAGALLAAPEAEAARIVAGLALRDPWRAALVRTALHRAALAAWEMEE</sequence>
<keyword evidence="6" id="KW-1185">Reference proteome</keyword>
<proteinExistence type="predicted"/>
<dbReference type="SUPFAM" id="SSF56176">
    <property type="entry name" value="FAD-binding/transporter-associated domain-like"/>
    <property type="match status" value="1"/>
</dbReference>
<dbReference type="InterPro" id="IPR016169">
    <property type="entry name" value="FAD-bd_PCMH_sub2"/>
</dbReference>
<comment type="caution">
    <text evidence="5">The sequence shown here is derived from an EMBL/GenBank/DDBJ whole genome shotgun (WGS) entry which is preliminary data.</text>
</comment>
<dbReference type="PANTHER" id="PTHR42659:SF2">
    <property type="entry name" value="XANTHINE DEHYDROGENASE SUBUNIT C-RELATED"/>
    <property type="match status" value="1"/>
</dbReference>
<dbReference type="EMBL" id="JAAGBB010000007">
    <property type="protein sequence ID" value="MBR0664311.1"/>
    <property type="molecule type" value="Genomic_DNA"/>
</dbReference>
<dbReference type="InterPro" id="IPR016166">
    <property type="entry name" value="FAD-bd_PCMH"/>
</dbReference>